<organism evidence="8 9">
    <name type="scientific">Nocardioides daedukensis</name>
    <dbReference type="NCBI Taxonomy" id="634462"/>
    <lineage>
        <taxon>Bacteria</taxon>
        <taxon>Bacillati</taxon>
        <taxon>Actinomycetota</taxon>
        <taxon>Actinomycetes</taxon>
        <taxon>Propionibacteriales</taxon>
        <taxon>Nocardioidaceae</taxon>
        <taxon>Nocardioides</taxon>
    </lineage>
</organism>
<keyword evidence="5" id="KW-0964">Secreted</keyword>
<dbReference type="GO" id="GO:0009421">
    <property type="term" value="C:bacterial-type flagellum filament cap"/>
    <property type="evidence" value="ECO:0007669"/>
    <property type="project" value="InterPro"/>
</dbReference>
<keyword evidence="8" id="KW-0969">Cilium</keyword>
<dbReference type="GO" id="GO:0007155">
    <property type="term" value="P:cell adhesion"/>
    <property type="evidence" value="ECO:0007669"/>
    <property type="project" value="InterPro"/>
</dbReference>
<keyword evidence="9" id="KW-1185">Reference proteome</keyword>
<dbReference type="InterPro" id="IPR040026">
    <property type="entry name" value="FliD"/>
</dbReference>
<evidence type="ECO:0000256" key="5">
    <source>
        <dbReference type="RuleBase" id="RU362066"/>
    </source>
</evidence>
<evidence type="ECO:0000313" key="8">
    <source>
        <dbReference type="EMBL" id="NYG58703.1"/>
    </source>
</evidence>
<feature type="domain" description="Flagellar hook-associated protein 2 C-terminal" evidence="7">
    <location>
        <begin position="205"/>
        <end position="422"/>
    </location>
</feature>
<keyword evidence="4 5" id="KW-0975">Bacterial flagellum</keyword>
<evidence type="ECO:0000256" key="4">
    <source>
        <dbReference type="ARBA" id="ARBA00023143"/>
    </source>
</evidence>
<sequence length="439" mass="44815">MATSSISGLASGLDTAGIIDQLMQLEAISQRKLVNRLNSEQSALTSLQSLNGTTASLATKAAALKDPSNWAPLKAKSSESSITVSAGSGAQQSAFSLTVDQVATRHRMQSTAAGALDGVVVTGGTTINLTVGGEVRELETDDGTLAGVVRALNASGTGVTATTVKLDDGTHKLLVQSIETGVAEQFTLTNSDGTDVFPGAVVTAAQDAAIRIEGNTVHSSTNTFTDVVPGLTISVSADSVGKTSQVSVENDGTAAASSVKALVDQLNSLVGTISSASSYSAATKTNGPLAGISSVRSLATDLQQSVYPASNTSMAPFGLQTDRYGKLVFDEAKFKEALAADPAAVAAAFTGPTGFAARVEHVAKTASDSTTGTLTSAITGRNSSISTLQKGIEAWDARLELRRTSLERQYTALEVALSSMNSQSTWLAGQISTLPSSNS</sequence>
<proteinExistence type="inferred from homology"/>
<dbReference type="InterPro" id="IPR003481">
    <property type="entry name" value="FliD_N"/>
</dbReference>
<gene>
    <name evidence="8" type="ORF">BJ980_001626</name>
</gene>
<dbReference type="Proteomes" id="UP000540656">
    <property type="component" value="Unassembled WGS sequence"/>
</dbReference>
<evidence type="ECO:0000256" key="2">
    <source>
        <dbReference type="ARBA" id="ARBA00011255"/>
    </source>
</evidence>
<dbReference type="GO" id="GO:0005576">
    <property type="term" value="C:extracellular region"/>
    <property type="evidence" value="ECO:0007669"/>
    <property type="project" value="UniProtKB-SubCell"/>
</dbReference>
<keyword evidence="3" id="KW-0175">Coiled coil</keyword>
<name>A0A7Y9S200_9ACTN</name>
<dbReference type="InterPro" id="IPR010809">
    <property type="entry name" value="FliD_C"/>
</dbReference>
<comment type="caution">
    <text evidence="8">The sequence shown here is derived from an EMBL/GenBank/DDBJ whole genome shotgun (WGS) entry which is preliminary data.</text>
</comment>
<comment type="subunit">
    <text evidence="2 5">Homopentamer.</text>
</comment>
<dbReference type="AlphaFoldDB" id="A0A7Y9S200"/>
<reference evidence="8 9" key="1">
    <citation type="submission" date="2020-07" db="EMBL/GenBank/DDBJ databases">
        <title>Sequencing the genomes of 1000 actinobacteria strains.</title>
        <authorList>
            <person name="Klenk H.-P."/>
        </authorList>
    </citation>
    <scope>NUCLEOTIDE SEQUENCE [LARGE SCALE GENOMIC DNA]</scope>
    <source>
        <strain evidence="8 9">DSM 23819</strain>
    </source>
</reference>
<keyword evidence="8" id="KW-0282">Flagellum</keyword>
<accession>A0A7Y9S200</accession>
<dbReference type="EMBL" id="JACCAA010000001">
    <property type="protein sequence ID" value="NYG58703.1"/>
    <property type="molecule type" value="Genomic_DNA"/>
</dbReference>
<keyword evidence="8" id="KW-0966">Cell projection</keyword>
<evidence type="ECO:0000259" key="7">
    <source>
        <dbReference type="Pfam" id="PF07195"/>
    </source>
</evidence>
<feature type="domain" description="Flagellar hook-associated protein 2 N-terminal" evidence="6">
    <location>
        <begin position="11"/>
        <end position="106"/>
    </location>
</feature>
<evidence type="ECO:0000256" key="3">
    <source>
        <dbReference type="ARBA" id="ARBA00023054"/>
    </source>
</evidence>
<dbReference type="RefSeq" id="WP_179501838.1">
    <property type="nucleotide sequence ID" value="NZ_JACCAA010000001.1"/>
</dbReference>
<dbReference type="Pfam" id="PF02465">
    <property type="entry name" value="FliD_N"/>
    <property type="match status" value="1"/>
</dbReference>
<evidence type="ECO:0000259" key="6">
    <source>
        <dbReference type="Pfam" id="PF02465"/>
    </source>
</evidence>
<dbReference type="PANTHER" id="PTHR30288:SF0">
    <property type="entry name" value="FLAGELLAR HOOK-ASSOCIATED PROTEIN 2"/>
    <property type="match status" value="1"/>
</dbReference>
<comment type="subcellular location">
    <subcellularLocation>
        <location evidence="5">Secreted</location>
    </subcellularLocation>
    <subcellularLocation>
        <location evidence="5">Bacterial flagellum</location>
    </subcellularLocation>
</comment>
<evidence type="ECO:0000313" key="9">
    <source>
        <dbReference type="Proteomes" id="UP000540656"/>
    </source>
</evidence>
<comment type="similarity">
    <text evidence="1 5">Belongs to the FliD family.</text>
</comment>
<dbReference type="Pfam" id="PF07195">
    <property type="entry name" value="FliD_C"/>
    <property type="match status" value="1"/>
</dbReference>
<dbReference type="PANTHER" id="PTHR30288">
    <property type="entry name" value="FLAGELLAR CAP/ASSEMBLY PROTEIN FLID"/>
    <property type="match status" value="1"/>
</dbReference>
<evidence type="ECO:0000256" key="1">
    <source>
        <dbReference type="ARBA" id="ARBA00009764"/>
    </source>
</evidence>
<dbReference type="GO" id="GO:0071973">
    <property type="term" value="P:bacterial-type flagellum-dependent cell motility"/>
    <property type="evidence" value="ECO:0007669"/>
    <property type="project" value="TreeGrafter"/>
</dbReference>
<comment type="function">
    <text evidence="5">Required for morphogenesis and for the elongation of the flagellar filament by facilitating polymerization of the flagellin monomers at the tip of growing filament. Forms a capping structure, which prevents flagellin subunits (transported through the central channel of the flagellum) from leaking out without polymerization at the distal end.</text>
</comment>
<dbReference type="GO" id="GO:0009424">
    <property type="term" value="C:bacterial-type flagellum hook"/>
    <property type="evidence" value="ECO:0007669"/>
    <property type="project" value="UniProtKB-UniRule"/>
</dbReference>
<protein>
    <recommendedName>
        <fullName evidence="5">Flagellar hook-associated protein 2</fullName>
        <shortName evidence="5">HAP2</shortName>
    </recommendedName>
    <alternativeName>
        <fullName evidence="5">Flagellar cap protein</fullName>
    </alternativeName>
</protein>